<name>A0ABT8V851_9BACL</name>
<dbReference type="InterPro" id="IPR010982">
    <property type="entry name" value="Lambda_DNA-bd_dom_sf"/>
</dbReference>
<dbReference type="PANTHER" id="PTHR46797:SF1">
    <property type="entry name" value="METHYLPHOSPHONATE SYNTHASE"/>
    <property type="match status" value="1"/>
</dbReference>
<accession>A0ABT8V851</accession>
<dbReference type="Gene3D" id="1.10.260.40">
    <property type="entry name" value="lambda repressor-like DNA-binding domains"/>
    <property type="match status" value="1"/>
</dbReference>
<dbReference type="SUPFAM" id="SSF47413">
    <property type="entry name" value="lambda repressor-like DNA-binding domains"/>
    <property type="match status" value="1"/>
</dbReference>
<gene>
    <name evidence="3" type="ORF">Q3C12_11475</name>
</gene>
<dbReference type="CDD" id="cd00093">
    <property type="entry name" value="HTH_XRE"/>
    <property type="match status" value="1"/>
</dbReference>
<sequence length="72" mass="8307">MNIEVAFAKVLKSLRLKQKMSQEELAHRSNLDRTYISMLERSIHQPTIATLFALSKPLNIQASDFILNYESL</sequence>
<dbReference type="PROSITE" id="PS50943">
    <property type="entry name" value="HTH_CROC1"/>
    <property type="match status" value="1"/>
</dbReference>
<dbReference type="Pfam" id="PF01381">
    <property type="entry name" value="HTH_3"/>
    <property type="match status" value="1"/>
</dbReference>
<proteinExistence type="predicted"/>
<evidence type="ECO:0000256" key="1">
    <source>
        <dbReference type="ARBA" id="ARBA00023125"/>
    </source>
</evidence>
<dbReference type="InterPro" id="IPR050807">
    <property type="entry name" value="TransReg_Diox_bact_type"/>
</dbReference>
<evidence type="ECO:0000259" key="2">
    <source>
        <dbReference type="PROSITE" id="PS50943"/>
    </source>
</evidence>
<dbReference type="PANTHER" id="PTHR46797">
    <property type="entry name" value="HTH-TYPE TRANSCRIPTIONAL REGULATOR"/>
    <property type="match status" value="1"/>
</dbReference>
<evidence type="ECO:0000313" key="3">
    <source>
        <dbReference type="EMBL" id="MDO3677621.1"/>
    </source>
</evidence>
<evidence type="ECO:0000313" key="4">
    <source>
        <dbReference type="Proteomes" id="UP001168883"/>
    </source>
</evidence>
<keyword evidence="4" id="KW-1185">Reference proteome</keyword>
<feature type="domain" description="HTH cro/C1-type" evidence="2">
    <location>
        <begin position="11"/>
        <end position="65"/>
    </location>
</feature>
<dbReference type="SMART" id="SM00530">
    <property type="entry name" value="HTH_XRE"/>
    <property type="match status" value="1"/>
</dbReference>
<dbReference type="EMBL" id="JAUMKJ010000011">
    <property type="protein sequence ID" value="MDO3677621.1"/>
    <property type="molecule type" value="Genomic_DNA"/>
</dbReference>
<dbReference type="Proteomes" id="UP001168883">
    <property type="component" value="Unassembled WGS sequence"/>
</dbReference>
<reference evidence="3" key="1">
    <citation type="submission" date="2023-07" db="EMBL/GenBank/DDBJ databases">
        <authorList>
            <person name="Aktuganov G."/>
            <person name="Boyko T."/>
            <person name="Delegan Y."/>
            <person name="Galimzianova N."/>
            <person name="Gilvanova E."/>
            <person name="Korobov V."/>
            <person name="Kuzmina L."/>
            <person name="Melentiev A."/>
            <person name="Milman P."/>
            <person name="Ryabova A."/>
            <person name="Stupak E."/>
            <person name="Yasakov T."/>
            <person name="Zharikova N."/>
            <person name="Zhurenko E."/>
        </authorList>
    </citation>
    <scope>NUCLEOTIDE SEQUENCE</scope>
    <source>
        <strain evidence="3">IB-739</strain>
    </source>
</reference>
<keyword evidence="1" id="KW-0238">DNA-binding</keyword>
<protein>
    <submittedName>
        <fullName evidence="3">Helix-turn-helix transcriptional regulator</fullName>
    </submittedName>
</protein>
<comment type="caution">
    <text evidence="3">The sequence shown here is derived from an EMBL/GenBank/DDBJ whole genome shotgun (WGS) entry which is preliminary data.</text>
</comment>
<dbReference type="RefSeq" id="WP_302878350.1">
    <property type="nucleotide sequence ID" value="NZ_JAUMKJ010000011.1"/>
</dbReference>
<organism evidence="3 4">
    <name type="scientific">Paenibacillus ehimensis</name>
    <dbReference type="NCBI Taxonomy" id="79264"/>
    <lineage>
        <taxon>Bacteria</taxon>
        <taxon>Bacillati</taxon>
        <taxon>Bacillota</taxon>
        <taxon>Bacilli</taxon>
        <taxon>Bacillales</taxon>
        <taxon>Paenibacillaceae</taxon>
        <taxon>Paenibacillus</taxon>
    </lineage>
</organism>
<dbReference type="InterPro" id="IPR001387">
    <property type="entry name" value="Cro/C1-type_HTH"/>
</dbReference>